<dbReference type="Proteomes" id="UP000805085">
    <property type="component" value="Unassembled WGS sequence"/>
</dbReference>
<keyword evidence="2" id="KW-0812">Transmembrane</keyword>
<gene>
    <name evidence="3" type="ORF">HNV10_09475</name>
</gene>
<feature type="transmembrane region" description="Helical" evidence="2">
    <location>
        <begin position="57"/>
        <end position="79"/>
    </location>
</feature>
<sequence length="174" mass="19970">MSLEIIAFIASILFGIVLYWRESKSNKVYRFFNKIFYSKDLQMPSTSKKGFLYQQSFLMRLVYIGVLFLVFIVIARFLIPIDLMTISLFASSMFGTLIGTYLANFVFKSSEVIDEKGDSLLDAVKDTVEKGKDFIHELESKDSNAETQVKQDIESKPEIEKTSARDRLKDKGLM</sequence>
<reference evidence="3 4" key="1">
    <citation type="journal article" date="2015" name="Int. J. Syst. Evol. Microbiol.">
        <title>Winogradskyella litoriviva sp. nov., isolated from coastal seawater.</title>
        <authorList>
            <person name="Nedashkovskaya O.I."/>
            <person name="Kukhlevskiy A.D."/>
            <person name="Zhukova N.V."/>
            <person name="Kim S.J."/>
            <person name="Rhee S.K."/>
            <person name="Mikhailov V.V."/>
        </authorList>
    </citation>
    <scope>NUCLEOTIDE SEQUENCE [LARGE SCALE GENOMIC DNA]</scope>
    <source>
        <strain evidence="3 4">KMM6491</strain>
    </source>
</reference>
<feature type="transmembrane region" description="Helical" evidence="2">
    <location>
        <begin position="85"/>
        <end position="107"/>
    </location>
</feature>
<accession>A0ABX2E5T7</accession>
<feature type="region of interest" description="Disordered" evidence="1">
    <location>
        <begin position="141"/>
        <end position="174"/>
    </location>
</feature>
<evidence type="ECO:0000313" key="3">
    <source>
        <dbReference type="EMBL" id="NRD23468.1"/>
    </source>
</evidence>
<feature type="transmembrane region" description="Helical" evidence="2">
    <location>
        <begin position="6"/>
        <end position="21"/>
    </location>
</feature>
<keyword evidence="2" id="KW-0472">Membrane</keyword>
<keyword evidence="2" id="KW-1133">Transmembrane helix</keyword>
<evidence type="ECO:0000256" key="2">
    <source>
        <dbReference type="SAM" id="Phobius"/>
    </source>
</evidence>
<dbReference type="EMBL" id="JABRWQ010000004">
    <property type="protein sequence ID" value="NRD23468.1"/>
    <property type="molecule type" value="Genomic_DNA"/>
</dbReference>
<comment type="caution">
    <text evidence="3">The sequence shown here is derived from an EMBL/GenBank/DDBJ whole genome shotgun (WGS) entry which is preliminary data.</text>
</comment>
<protein>
    <submittedName>
        <fullName evidence="3">Uncharacterized protein</fullName>
    </submittedName>
</protein>
<proteinExistence type="predicted"/>
<evidence type="ECO:0000256" key="1">
    <source>
        <dbReference type="SAM" id="MobiDB-lite"/>
    </source>
</evidence>
<evidence type="ECO:0000313" key="4">
    <source>
        <dbReference type="Proteomes" id="UP000805085"/>
    </source>
</evidence>
<keyword evidence="4" id="KW-1185">Reference proteome</keyword>
<organism evidence="3 4">
    <name type="scientific">Winogradskyella litoriviva</name>
    <dbReference type="NCBI Taxonomy" id="1220182"/>
    <lineage>
        <taxon>Bacteria</taxon>
        <taxon>Pseudomonadati</taxon>
        <taxon>Bacteroidota</taxon>
        <taxon>Flavobacteriia</taxon>
        <taxon>Flavobacteriales</taxon>
        <taxon>Flavobacteriaceae</taxon>
        <taxon>Winogradskyella</taxon>
    </lineage>
</organism>
<name>A0ABX2E5T7_9FLAO</name>